<gene>
    <name evidence="7" type="ORF">MSHOH_3354</name>
</gene>
<keyword evidence="2 5" id="KW-0812">Transmembrane</keyword>
<dbReference type="GO" id="GO:0043190">
    <property type="term" value="C:ATP-binding cassette (ABC) transporter complex"/>
    <property type="evidence" value="ECO:0007669"/>
    <property type="project" value="InterPro"/>
</dbReference>
<feature type="domain" description="ABC transmembrane type-2" evidence="6">
    <location>
        <begin position="16"/>
        <end position="239"/>
    </location>
</feature>
<evidence type="ECO:0000256" key="5">
    <source>
        <dbReference type="SAM" id="Phobius"/>
    </source>
</evidence>
<proteinExistence type="predicted"/>
<evidence type="ECO:0000256" key="2">
    <source>
        <dbReference type="ARBA" id="ARBA00022692"/>
    </source>
</evidence>
<reference evidence="7 8" key="1">
    <citation type="submission" date="2014-07" db="EMBL/GenBank/DDBJ databases">
        <title>Methanogenic archaea and the global carbon cycle.</title>
        <authorList>
            <person name="Henriksen J.R."/>
            <person name="Luke J."/>
            <person name="Reinhart S."/>
            <person name="Benedict M.N."/>
            <person name="Youngblut N.D."/>
            <person name="Metcalf M.E."/>
            <person name="Whitaker R.J."/>
            <person name="Metcalf W.W."/>
        </authorList>
    </citation>
    <scope>NUCLEOTIDE SEQUENCE [LARGE SCALE GENOMIC DNA]</scope>
    <source>
        <strain evidence="7 8">HB-1</strain>
    </source>
</reference>
<keyword evidence="4 5" id="KW-0472">Membrane</keyword>
<dbReference type="GO" id="GO:0140359">
    <property type="term" value="F:ABC-type transporter activity"/>
    <property type="evidence" value="ECO:0007669"/>
    <property type="project" value="InterPro"/>
</dbReference>
<dbReference type="AlphaFoldDB" id="A0A0E3SHB0"/>
<keyword evidence="8" id="KW-1185">Reference proteome</keyword>
<dbReference type="OrthoDB" id="147058at2157"/>
<organism evidence="7 8">
    <name type="scientific">Methanosarcina horonobensis HB-1 = JCM 15518</name>
    <dbReference type="NCBI Taxonomy" id="1434110"/>
    <lineage>
        <taxon>Archaea</taxon>
        <taxon>Methanobacteriati</taxon>
        <taxon>Methanobacteriota</taxon>
        <taxon>Stenosarchaea group</taxon>
        <taxon>Methanomicrobia</taxon>
        <taxon>Methanosarcinales</taxon>
        <taxon>Methanosarcinaceae</taxon>
        <taxon>Methanosarcina</taxon>
    </lineage>
</organism>
<evidence type="ECO:0000259" key="6">
    <source>
        <dbReference type="PROSITE" id="PS51012"/>
    </source>
</evidence>
<keyword evidence="3 5" id="KW-1133">Transmembrane helix</keyword>
<dbReference type="HOGENOM" id="CLU_039483_2_3_2"/>
<sequence>MRAVFYYFERDLVKWLRGRVTVISSLVMPAAWLVFVGLALPTKFTDNYLEFITPGILVMTTLFSSLQGGSLMIFDKILGFLNKFLAMPSPRESMLYGKILFISVRGLLQATVILLIATLLGVRVLNPINIILIYFTLFLFSVFFSALSTMIGLYLSDHDSYSAVNSMISMPLFFTSSALMPYDVMPSWLRILARLNPVSYAIDSARMLFEGGIPVNGIIGLAIGAGIMVLLGTYQFRKAVV</sequence>
<feature type="transmembrane region" description="Helical" evidence="5">
    <location>
        <begin position="131"/>
        <end position="155"/>
    </location>
</feature>
<dbReference type="Pfam" id="PF01061">
    <property type="entry name" value="ABC2_membrane"/>
    <property type="match status" value="1"/>
</dbReference>
<accession>A0A0E3SHB0</accession>
<dbReference type="InterPro" id="IPR013525">
    <property type="entry name" value="ABC2_TM"/>
</dbReference>
<dbReference type="InterPro" id="IPR047817">
    <property type="entry name" value="ABC2_TM_bact-type"/>
</dbReference>
<evidence type="ECO:0000256" key="3">
    <source>
        <dbReference type="ARBA" id="ARBA00022989"/>
    </source>
</evidence>
<feature type="transmembrane region" description="Helical" evidence="5">
    <location>
        <begin position="95"/>
        <end position="119"/>
    </location>
</feature>
<dbReference type="RefSeq" id="WP_048141732.1">
    <property type="nucleotide sequence ID" value="NZ_CP009516.1"/>
</dbReference>
<dbReference type="Proteomes" id="UP000033101">
    <property type="component" value="Chromosome"/>
</dbReference>
<dbReference type="PROSITE" id="PS51012">
    <property type="entry name" value="ABC_TM2"/>
    <property type="match status" value="1"/>
</dbReference>
<dbReference type="InterPro" id="IPR051784">
    <property type="entry name" value="Nod_factor_ABC_transporter"/>
</dbReference>
<name>A0A0E3SHB0_9EURY</name>
<dbReference type="STRING" id="1434110.MSHOH_3354"/>
<evidence type="ECO:0000256" key="1">
    <source>
        <dbReference type="ARBA" id="ARBA00004141"/>
    </source>
</evidence>
<dbReference type="PANTHER" id="PTHR43229">
    <property type="entry name" value="NODULATION PROTEIN J"/>
    <property type="match status" value="1"/>
</dbReference>
<dbReference type="PANTHER" id="PTHR43229:SF2">
    <property type="entry name" value="NODULATION PROTEIN J"/>
    <property type="match status" value="1"/>
</dbReference>
<dbReference type="GeneID" id="24832691"/>
<feature type="transmembrane region" description="Helical" evidence="5">
    <location>
        <begin position="162"/>
        <end position="182"/>
    </location>
</feature>
<evidence type="ECO:0000256" key="4">
    <source>
        <dbReference type="ARBA" id="ARBA00023136"/>
    </source>
</evidence>
<feature type="transmembrane region" description="Helical" evidence="5">
    <location>
        <begin position="20"/>
        <end position="40"/>
    </location>
</feature>
<evidence type="ECO:0000313" key="8">
    <source>
        <dbReference type="Proteomes" id="UP000033101"/>
    </source>
</evidence>
<feature type="transmembrane region" description="Helical" evidence="5">
    <location>
        <begin position="213"/>
        <end position="234"/>
    </location>
</feature>
<protein>
    <submittedName>
        <fullName evidence="7">ABC transporter, permease protein</fullName>
    </submittedName>
</protein>
<dbReference type="EMBL" id="CP009516">
    <property type="protein sequence ID" value="AKB79837.1"/>
    <property type="molecule type" value="Genomic_DNA"/>
</dbReference>
<comment type="subcellular location">
    <subcellularLocation>
        <location evidence="1">Membrane</location>
        <topology evidence="1">Multi-pass membrane protein</topology>
    </subcellularLocation>
</comment>
<dbReference type="InterPro" id="IPR000412">
    <property type="entry name" value="ABC_2_transport"/>
</dbReference>
<evidence type="ECO:0000313" key="7">
    <source>
        <dbReference type="EMBL" id="AKB79837.1"/>
    </source>
</evidence>
<dbReference type="PIRSF" id="PIRSF006648">
    <property type="entry name" value="DrrB"/>
    <property type="match status" value="1"/>
</dbReference>
<dbReference type="PATRIC" id="fig|1434110.4.peg.4306"/>
<feature type="transmembrane region" description="Helical" evidence="5">
    <location>
        <begin position="52"/>
        <end position="74"/>
    </location>
</feature>
<dbReference type="KEGG" id="mhor:MSHOH_3354"/>